<dbReference type="GO" id="GO:0005829">
    <property type="term" value="C:cytosol"/>
    <property type="evidence" value="ECO:0007669"/>
    <property type="project" value="UniProtKB-SubCell"/>
</dbReference>
<dbReference type="Gene3D" id="1.10.1000.11">
    <property type="entry name" value="Arf Nucleotide-binding Site Opener,domain 2"/>
    <property type="match status" value="1"/>
</dbReference>
<comment type="caution">
    <text evidence="4">The sequence shown here is derived from an EMBL/GenBank/DDBJ whole genome shotgun (WGS) entry which is preliminary data.</text>
</comment>
<dbReference type="STRING" id="1157962.A0A250X567"/>
<dbReference type="InterPro" id="IPR023394">
    <property type="entry name" value="Sec7_C_sf"/>
</dbReference>
<dbReference type="CDD" id="cd00171">
    <property type="entry name" value="Sec7"/>
    <property type="match status" value="1"/>
</dbReference>
<dbReference type="GO" id="GO:0005085">
    <property type="term" value="F:guanyl-nucleotide exchange factor activity"/>
    <property type="evidence" value="ECO:0007669"/>
    <property type="project" value="InterPro"/>
</dbReference>
<dbReference type="SUPFAM" id="SSF48371">
    <property type="entry name" value="ARM repeat"/>
    <property type="match status" value="1"/>
</dbReference>
<dbReference type="GO" id="GO:0012505">
    <property type="term" value="C:endomembrane system"/>
    <property type="evidence" value="ECO:0007669"/>
    <property type="project" value="UniProtKB-ARBA"/>
</dbReference>
<dbReference type="Pfam" id="PF01369">
    <property type="entry name" value="Sec7"/>
    <property type="match status" value="1"/>
</dbReference>
<keyword evidence="5" id="KW-1185">Reference proteome</keyword>
<dbReference type="Pfam" id="PF12783">
    <property type="entry name" value="Sec7-like_HUS"/>
    <property type="match status" value="1"/>
</dbReference>
<dbReference type="Proteomes" id="UP000232323">
    <property type="component" value="Unassembled WGS sequence"/>
</dbReference>
<dbReference type="InterPro" id="IPR035999">
    <property type="entry name" value="Sec7_dom_sf"/>
</dbReference>
<sequence length="1502" mass="164823">MNQSDHVNPTSGGLKTKDMPNVQYRLTLLLNHEIASVETAMRYNAKWAVVPRYYEEDRNEPGKYDDAFRVLRAAIFKQTDWRLVDPMMYLTPFLTLIKASDISGPITGAAAVALQRILGSELMTPGTHNATSAINQIVEDATQCKFESTNNAQDETVLLNIVQVLGMAVDCECGTLLHDDTVLKAFQATFMLGDPVTKPKEYGDIMGYYSRQTCGQMLRVVFTRLRNQARAHVDRSLGLKTTLERAFQSSDESAACNHGIKAALDILDFLIELIKKEPDATGPKEQNEETIMFALNMIHTALLTLGQELVHYDLLVAVVHVELLHAMCQAVVNFTSVSIINAFSQIMLCIYSFIGTVSISQIELVMERVLLRLAEGKAVTLEQQEAALEGVLDLCRQPGFVHDIFANCDCRLERGNLFEDLCALLSKTAYPMTKGALNSLHSISLEAMLAILQAVAAESKSNAFQPPPAYLELPSFVDVWTPLVGGGLLHLDGLIEVADKILGKASSEDKASAAGTASRLDQAQGATAPSVQSSGGIESAAEHAAAERALAAVVSATASASPTSTSVSTSAHMSAATESSLAPLSDYNRLRSAIYEKHMKRKLVVAVDHFNKDHKKGLQFLQASKLMPFLEGSPGAKMAQDSGAAGPQDIASQDQLAGCLGRFLHVCPGLDKVAIGELLGDPAQFYIKVLEAFTQSFDFRDLKFDAAIRLFLESFRLPGEAQKIDRIINAFGHHYFTQNKGIFKSEDAAYVLAYSVIMLNTDRHNSQVKNKMSLESFRRNLRGVNDNSDFPPEFLDEIYYSIVKTALKLNESSSMEVSEQVFLNLHQISCTPRGKMVHSDPGRHLFDTSMFRLMWGPAVHAMCSIVDNASSEAILNSALSGLQTAAHIAMCHDLEDVADSIVVNLSKVPGSVAHVQGAKAEVVYGRSYKMRAVTWTISSISLKYGDNLQAGWTNVVDLILCFYRMQMLPESFSKALNGDGDGGLSPVPGEQGPSLKARRAAAKAQSAPGASIFKSLTSMLTISETTDSVPLSEPERTLAAVTEEALTQSCFEDIFTDSKFLKQESLVHLVKAIIWASGPIPRPGASNGSSTGMGGNWDVTELCLELLFTVLLRNRDRISLLWPRIYEHFHSIFSHSKDVDPGLVQKAIMAMLRMCQRLLPYKTDISEPLMKGIQLVSKVDEQVASDMASTIAAEVLNLLKGAAPYIQHHPVWVSICGLLKIIQYDPASFPVCVETMAWVVKESLTPLNFTIVLTTVVDLLERAVPQKGASLGGRGGEQRQGHPQLLPELMGMLLAAEEWLELWWLGMSRGPRAGEEQWQTFKHEAWYQVVSMLCRVIKNPNLELRNAAVGYLQRSVVAAEKLTIGVEQMEQSLVNLLLPMTNDLSKMMMSGAKDFPQCDSTVRELIRAMVKVVLLFSEQLQQLSSFPEVWKAILECVGSAMATKSEVLTEAIPEALKNMLLVLKTGKLQEGWRDTDGTDLHEMTWTLAKNVSANLTPELLST</sequence>
<reference evidence="4 5" key="1">
    <citation type="submission" date="2017-08" db="EMBL/GenBank/DDBJ databases">
        <title>Acidophilic green algal genome provides insights into adaptation to an acidic environment.</title>
        <authorList>
            <person name="Hirooka S."/>
            <person name="Hirose Y."/>
            <person name="Kanesaki Y."/>
            <person name="Higuchi S."/>
            <person name="Fujiwara T."/>
            <person name="Onuma R."/>
            <person name="Era A."/>
            <person name="Ohbayashi R."/>
            <person name="Uzuka A."/>
            <person name="Nozaki H."/>
            <person name="Yoshikawa H."/>
            <person name="Miyagishima S.Y."/>
        </authorList>
    </citation>
    <scope>NUCLEOTIDE SEQUENCE [LARGE SCALE GENOMIC DNA]</scope>
    <source>
        <strain evidence="4 5">NIES-2499</strain>
    </source>
</reference>
<evidence type="ECO:0000256" key="2">
    <source>
        <dbReference type="SAM" id="MobiDB-lite"/>
    </source>
</evidence>
<dbReference type="FunFam" id="1.10.1000.11:FF:000002">
    <property type="entry name" value="Cytohesin 1"/>
    <property type="match status" value="1"/>
</dbReference>
<comment type="subcellular location">
    <subcellularLocation>
        <location evidence="1">Cytoplasm</location>
        <location evidence="1">Cytosol</location>
    </subcellularLocation>
</comment>
<organism evidence="4 5">
    <name type="scientific">Chlamydomonas eustigma</name>
    <dbReference type="NCBI Taxonomy" id="1157962"/>
    <lineage>
        <taxon>Eukaryota</taxon>
        <taxon>Viridiplantae</taxon>
        <taxon>Chlorophyta</taxon>
        <taxon>core chlorophytes</taxon>
        <taxon>Chlorophyceae</taxon>
        <taxon>CS clade</taxon>
        <taxon>Chlamydomonadales</taxon>
        <taxon>Chlamydomonadaceae</taxon>
        <taxon>Chlamydomonas</taxon>
    </lineage>
</organism>
<dbReference type="InterPro" id="IPR032691">
    <property type="entry name" value="Mon2/Sec7/BIG1-like_HUS"/>
</dbReference>
<dbReference type="PANTHER" id="PTHR10663">
    <property type="entry name" value="GUANYL-NUCLEOTIDE EXCHANGE FACTOR"/>
    <property type="match status" value="1"/>
</dbReference>
<dbReference type="PANTHER" id="PTHR10663:SF388">
    <property type="entry name" value="GOLGI-SPECIFIC BREFELDIN A-RESISTANCE GUANINE NUCLEOTIDE EXCHANGE FACTOR 1"/>
    <property type="match status" value="1"/>
</dbReference>
<evidence type="ECO:0000259" key="3">
    <source>
        <dbReference type="PROSITE" id="PS50190"/>
    </source>
</evidence>
<accession>A0A250X567</accession>
<evidence type="ECO:0000313" key="4">
    <source>
        <dbReference type="EMBL" id="GAX78221.1"/>
    </source>
</evidence>
<proteinExistence type="predicted"/>
<dbReference type="InterPro" id="IPR056604">
    <property type="entry name" value="GBF1-like_TPR"/>
</dbReference>
<dbReference type="GO" id="GO:0016192">
    <property type="term" value="P:vesicle-mediated transport"/>
    <property type="evidence" value="ECO:0007669"/>
    <property type="project" value="UniProtKB-ARBA"/>
</dbReference>
<dbReference type="InterPro" id="IPR016024">
    <property type="entry name" value="ARM-type_fold"/>
</dbReference>
<name>A0A250X567_9CHLO</name>
<feature type="compositionally biased region" description="Polar residues" evidence="2">
    <location>
        <begin position="519"/>
        <end position="536"/>
    </location>
</feature>
<dbReference type="EMBL" id="BEGY01000030">
    <property type="protein sequence ID" value="GAX78221.1"/>
    <property type="molecule type" value="Genomic_DNA"/>
</dbReference>
<evidence type="ECO:0000313" key="5">
    <source>
        <dbReference type="Proteomes" id="UP000232323"/>
    </source>
</evidence>
<dbReference type="PROSITE" id="PS50190">
    <property type="entry name" value="SEC7"/>
    <property type="match status" value="1"/>
</dbReference>
<gene>
    <name evidence="4" type="ORF">CEUSTIGMA_g5663.t1</name>
</gene>
<dbReference type="Pfam" id="PF23325">
    <property type="entry name" value="TPR_28"/>
    <property type="match status" value="1"/>
</dbReference>
<protein>
    <recommendedName>
        <fullName evidence="3">SEC7 domain-containing protein</fullName>
    </recommendedName>
</protein>
<feature type="region of interest" description="Disordered" evidence="2">
    <location>
        <begin position="513"/>
        <end position="539"/>
    </location>
</feature>
<dbReference type="InterPro" id="IPR000904">
    <property type="entry name" value="Sec7_dom"/>
</dbReference>
<feature type="domain" description="SEC7" evidence="3">
    <location>
        <begin position="592"/>
        <end position="805"/>
    </location>
</feature>
<dbReference type="OrthoDB" id="430364at2759"/>
<dbReference type="Gene3D" id="1.10.220.20">
    <property type="match status" value="1"/>
</dbReference>
<dbReference type="SUPFAM" id="SSF48425">
    <property type="entry name" value="Sec7 domain"/>
    <property type="match status" value="1"/>
</dbReference>
<evidence type="ECO:0000256" key="1">
    <source>
        <dbReference type="ARBA" id="ARBA00004514"/>
    </source>
</evidence>
<dbReference type="GO" id="GO:0032012">
    <property type="term" value="P:regulation of ARF protein signal transduction"/>
    <property type="evidence" value="ECO:0007669"/>
    <property type="project" value="InterPro"/>
</dbReference>
<dbReference type="SMART" id="SM00222">
    <property type="entry name" value="Sec7"/>
    <property type="match status" value="1"/>
</dbReference>